<accession>X1KHW2</accession>
<dbReference type="AlphaFoldDB" id="X1KHW2"/>
<organism evidence="2">
    <name type="scientific">marine sediment metagenome</name>
    <dbReference type="NCBI Taxonomy" id="412755"/>
    <lineage>
        <taxon>unclassified sequences</taxon>
        <taxon>metagenomes</taxon>
        <taxon>ecological metagenomes</taxon>
    </lineage>
</organism>
<protein>
    <submittedName>
        <fullName evidence="2">Uncharacterized protein</fullName>
    </submittedName>
</protein>
<evidence type="ECO:0000313" key="2">
    <source>
        <dbReference type="EMBL" id="GAH89724.1"/>
    </source>
</evidence>
<feature type="non-terminal residue" evidence="2">
    <location>
        <position position="1"/>
    </location>
</feature>
<reference evidence="2" key="1">
    <citation type="journal article" date="2014" name="Front. Microbiol.">
        <title>High frequency of phylogenetically diverse reductive dehalogenase-homologous genes in deep subseafloor sedimentary metagenomes.</title>
        <authorList>
            <person name="Kawai M."/>
            <person name="Futagami T."/>
            <person name="Toyoda A."/>
            <person name="Takaki Y."/>
            <person name="Nishi S."/>
            <person name="Hori S."/>
            <person name="Arai W."/>
            <person name="Tsubouchi T."/>
            <person name="Morono Y."/>
            <person name="Uchiyama I."/>
            <person name="Ito T."/>
            <person name="Fujiyama A."/>
            <person name="Inagaki F."/>
            <person name="Takami H."/>
        </authorList>
    </citation>
    <scope>NUCLEOTIDE SEQUENCE</scope>
    <source>
        <strain evidence="2">Expedition CK06-06</strain>
    </source>
</reference>
<sequence>AMIITVFVIPGAILWVLSLKWYPFDRKTIKEILEDRAQVLETRKSTQDH</sequence>
<keyword evidence="1" id="KW-1133">Transmembrane helix</keyword>
<gene>
    <name evidence="2" type="ORF">S03H2_58809</name>
</gene>
<keyword evidence="1" id="KW-0812">Transmembrane</keyword>
<evidence type="ECO:0000256" key="1">
    <source>
        <dbReference type="SAM" id="Phobius"/>
    </source>
</evidence>
<comment type="caution">
    <text evidence="2">The sequence shown here is derived from an EMBL/GenBank/DDBJ whole genome shotgun (WGS) entry which is preliminary data.</text>
</comment>
<dbReference type="EMBL" id="BARU01037778">
    <property type="protein sequence ID" value="GAH89724.1"/>
    <property type="molecule type" value="Genomic_DNA"/>
</dbReference>
<keyword evidence="1" id="KW-0472">Membrane</keyword>
<name>X1KHW2_9ZZZZ</name>
<proteinExistence type="predicted"/>
<feature type="transmembrane region" description="Helical" evidence="1">
    <location>
        <begin position="6"/>
        <end position="22"/>
    </location>
</feature>